<comment type="subcellular location">
    <subcellularLocation>
        <location evidence="1">Membrane</location>
        <topology evidence="1">Multi-pass membrane protein</topology>
    </subcellularLocation>
</comment>
<evidence type="ECO:0000256" key="5">
    <source>
        <dbReference type="ARBA" id="ARBA00022989"/>
    </source>
</evidence>
<dbReference type="InterPro" id="IPR003663">
    <property type="entry name" value="Sugar/inositol_transpt"/>
</dbReference>
<feature type="transmembrane region" description="Helical" evidence="7">
    <location>
        <begin position="130"/>
        <end position="152"/>
    </location>
</feature>
<dbReference type="Pfam" id="PF00083">
    <property type="entry name" value="Sugar_tr"/>
    <property type="match status" value="1"/>
</dbReference>
<dbReference type="Proteomes" id="UP000789706">
    <property type="component" value="Unassembled WGS sequence"/>
</dbReference>
<dbReference type="InterPro" id="IPR005828">
    <property type="entry name" value="MFS_sugar_transport-like"/>
</dbReference>
<evidence type="ECO:0000256" key="3">
    <source>
        <dbReference type="ARBA" id="ARBA00022448"/>
    </source>
</evidence>
<dbReference type="GO" id="GO:0016020">
    <property type="term" value="C:membrane"/>
    <property type="evidence" value="ECO:0007669"/>
    <property type="project" value="UniProtKB-SubCell"/>
</dbReference>
<protein>
    <submittedName>
        <fullName evidence="9">11635_t:CDS:1</fullName>
    </submittedName>
</protein>
<dbReference type="Gene3D" id="1.20.1250.20">
    <property type="entry name" value="MFS general substrate transporter like domains"/>
    <property type="match status" value="1"/>
</dbReference>
<comment type="caution">
    <text evidence="9">The sequence shown here is derived from an EMBL/GenBank/DDBJ whole genome shotgun (WGS) entry which is preliminary data.</text>
</comment>
<dbReference type="PRINTS" id="PR00171">
    <property type="entry name" value="SUGRTRNSPORT"/>
</dbReference>
<feature type="domain" description="Major facilitator superfamily (MFS) profile" evidence="8">
    <location>
        <begin position="130"/>
        <end position="518"/>
    </location>
</feature>
<keyword evidence="3" id="KW-0813">Transport</keyword>
<dbReference type="SUPFAM" id="SSF103473">
    <property type="entry name" value="MFS general substrate transporter"/>
    <property type="match status" value="1"/>
</dbReference>
<evidence type="ECO:0000256" key="2">
    <source>
        <dbReference type="ARBA" id="ARBA00010992"/>
    </source>
</evidence>
<keyword evidence="10" id="KW-1185">Reference proteome</keyword>
<feature type="transmembrane region" description="Helical" evidence="7">
    <location>
        <begin position="437"/>
        <end position="457"/>
    </location>
</feature>
<organism evidence="9 10">
    <name type="scientific">Diversispora eburnea</name>
    <dbReference type="NCBI Taxonomy" id="1213867"/>
    <lineage>
        <taxon>Eukaryota</taxon>
        <taxon>Fungi</taxon>
        <taxon>Fungi incertae sedis</taxon>
        <taxon>Mucoromycota</taxon>
        <taxon>Glomeromycotina</taxon>
        <taxon>Glomeromycetes</taxon>
        <taxon>Diversisporales</taxon>
        <taxon>Diversisporaceae</taxon>
        <taxon>Diversispora</taxon>
    </lineage>
</organism>
<feature type="transmembrane region" description="Helical" evidence="7">
    <location>
        <begin position="279"/>
        <end position="300"/>
    </location>
</feature>
<evidence type="ECO:0000313" key="9">
    <source>
        <dbReference type="EMBL" id="CAG8549759.1"/>
    </source>
</evidence>
<feature type="transmembrane region" description="Helical" evidence="7">
    <location>
        <begin position="164"/>
        <end position="185"/>
    </location>
</feature>
<dbReference type="OrthoDB" id="4540492at2759"/>
<dbReference type="InterPro" id="IPR045263">
    <property type="entry name" value="GLUT"/>
</dbReference>
<comment type="similarity">
    <text evidence="2">Belongs to the major facilitator superfamily. Sugar transporter (TC 2.A.1.1) family.</text>
</comment>
<evidence type="ECO:0000256" key="1">
    <source>
        <dbReference type="ARBA" id="ARBA00004141"/>
    </source>
</evidence>
<feature type="transmembrane region" description="Helical" evidence="7">
    <location>
        <begin position="492"/>
        <end position="514"/>
    </location>
</feature>
<dbReference type="PANTHER" id="PTHR23503">
    <property type="entry name" value="SOLUTE CARRIER FAMILY 2"/>
    <property type="match status" value="1"/>
</dbReference>
<feature type="transmembrane region" description="Helical" evidence="7">
    <location>
        <begin position="221"/>
        <end position="240"/>
    </location>
</feature>
<dbReference type="InterPro" id="IPR036259">
    <property type="entry name" value="MFS_trans_sf"/>
</dbReference>
<keyword evidence="4 7" id="KW-0812">Transmembrane</keyword>
<dbReference type="PANTHER" id="PTHR23503:SF8">
    <property type="entry name" value="FACILITATED GLUCOSE TRANSPORTER PROTEIN 1"/>
    <property type="match status" value="1"/>
</dbReference>
<feature type="transmembrane region" description="Helical" evidence="7">
    <location>
        <begin position="464"/>
        <end position="486"/>
    </location>
</feature>
<evidence type="ECO:0000256" key="7">
    <source>
        <dbReference type="SAM" id="Phobius"/>
    </source>
</evidence>
<evidence type="ECO:0000256" key="6">
    <source>
        <dbReference type="ARBA" id="ARBA00023136"/>
    </source>
</evidence>
<evidence type="ECO:0000313" key="10">
    <source>
        <dbReference type="Proteomes" id="UP000789706"/>
    </source>
</evidence>
<evidence type="ECO:0000256" key="4">
    <source>
        <dbReference type="ARBA" id="ARBA00022692"/>
    </source>
</evidence>
<proteinExistence type="inferred from homology"/>
<evidence type="ECO:0000259" key="8">
    <source>
        <dbReference type="PROSITE" id="PS50850"/>
    </source>
</evidence>
<feature type="transmembrane region" description="Helical" evidence="7">
    <location>
        <begin position="400"/>
        <end position="425"/>
    </location>
</feature>
<dbReference type="InterPro" id="IPR020846">
    <property type="entry name" value="MFS_dom"/>
</dbReference>
<feature type="transmembrane region" description="Helical" evidence="7">
    <location>
        <begin position="197"/>
        <end position="215"/>
    </location>
</feature>
<dbReference type="GO" id="GO:0015149">
    <property type="term" value="F:hexose transmembrane transporter activity"/>
    <property type="evidence" value="ECO:0007669"/>
    <property type="project" value="TreeGrafter"/>
</dbReference>
<gene>
    <name evidence="9" type="ORF">DEBURN_LOCUS7039</name>
</gene>
<feature type="transmembrane region" description="Helical" evidence="7">
    <location>
        <begin position="252"/>
        <end position="273"/>
    </location>
</feature>
<dbReference type="PROSITE" id="PS50850">
    <property type="entry name" value="MFS"/>
    <property type="match status" value="1"/>
</dbReference>
<name>A0A9N9FNZ3_9GLOM</name>
<reference evidence="9" key="1">
    <citation type="submission" date="2021-06" db="EMBL/GenBank/DDBJ databases">
        <authorList>
            <person name="Kallberg Y."/>
            <person name="Tangrot J."/>
            <person name="Rosling A."/>
        </authorList>
    </citation>
    <scope>NUCLEOTIDE SEQUENCE</scope>
    <source>
        <strain evidence="9">AZ414A</strain>
    </source>
</reference>
<keyword evidence="6 7" id="KW-0472">Membrane</keyword>
<dbReference type="EMBL" id="CAJVPK010000794">
    <property type="protein sequence ID" value="CAG8549759.1"/>
    <property type="molecule type" value="Genomic_DNA"/>
</dbReference>
<dbReference type="AlphaFoldDB" id="A0A9N9FNZ3"/>
<accession>A0A9N9FNZ3</accession>
<keyword evidence="5 7" id="KW-1133">Transmembrane helix</keyword>
<sequence>MTTTINTNKNIISNSSSIVSPSSSSSMTERSILSEGKIYSNYTNYSNYYSQELSESLQHLMNIEFWLYDSQINNSQQQQQLFSKSKLLPPPPLEIDVSSSSNEEILSPEEFDSIFQSFAADSKIAKLPTYCLILALIAAIGGLEVGITSGITNIPVDCLPMNDLLWGFAVGSAALGGLIGGISAGYFQARFGRKKTLTFNTIFWVIGGILSGASINPTMFIFGRIITGFGCGVGSVVIPISTIKLRGSLGSIYQLSVITGIVLIQLVGLPLSYVPGWRIIFVISTIPAILQLILASIIGVETPRYLISQNRIEEAKKILQKLRKGYDVDLEFEEIVQGQNKSEEKKIVQTQIKFEKEKNIENLEIEKANPQIEIEINKVFEVRKSFTVFELLKDSYCRKVMIILMVIHATQQLSGIQGIVLYSTAIFTDAFGNAAKYATISVGINILIFTILSTLLVDKIGRRPLLLSSLLGISISSTLIVIGSIYKNNILVIFAVLLFVGTFGIALGSLPFFITSGK</sequence>